<feature type="domain" description="Thiamine pyrophosphate enzyme central" evidence="17">
    <location>
        <begin position="213"/>
        <end position="341"/>
    </location>
</feature>
<dbReference type="GO" id="GO:0001561">
    <property type="term" value="P:fatty acid alpha-oxidation"/>
    <property type="evidence" value="ECO:0007669"/>
    <property type="project" value="TreeGrafter"/>
</dbReference>
<evidence type="ECO:0000256" key="14">
    <source>
        <dbReference type="ARBA" id="ARBA00075677"/>
    </source>
</evidence>
<evidence type="ECO:0000259" key="19">
    <source>
        <dbReference type="Pfam" id="PF02776"/>
    </source>
</evidence>
<feature type="domain" description="Thiamine pyrophosphate enzyme TPP-binding" evidence="18">
    <location>
        <begin position="411"/>
        <end position="561"/>
    </location>
</feature>
<dbReference type="FunFam" id="3.40.50.970:FF:000050">
    <property type="entry name" value="2-hydroxyacyl-CoA lyase"/>
    <property type="match status" value="1"/>
</dbReference>
<comment type="cofactor">
    <cofactor evidence="2">
        <name>thiamine diphosphate</name>
        <dbReference type="ChEBI" id="CHEBI:58937"/>
    </cofactor>
</comment>
<comment type="subunit">
    <text evidence="4">Homotetramer.</text>
</comment>
<evidence type="ECO:0000256" key="1">
    <source>
        <dbReference type="ARBA" id="ARBA00001946"/>
    </source>
</evidence>
<dbReference type="AlphaFoldDB" id="A0A314Z1B8"/>
<dbReference type="Gene3D" id="3.40.50.1220">
    <property type="entry name" value="TPP-binding domain"/>
    <property type="match status" value="1"/>
</dbReference>
<evidence type="ECO:0000256" key="10">
    <source>
        <dbReference type="ARBA" id="ARBA00044454"/>
    </source>
</evidence>
<dbReference type="InterPro" id="IPR011766">
    <property type="entry name" value="TPP_enzyme_TPP-bd"/>
</dbReference>
<dbReference type="FunFam" id="3.40.50.1220:FF:000024">
    <property type="entry name" value="2-hydroxyacyl-CoA lyase"/>
    <property type="match status" value="1"/>
</dbReference>
<dbReference type="GO" id="GO:0000287">
    <property type="term" value="F:magnesium ion binding"/>
    <property type="evidence" value="ECO:0007669"/>
    <property type="project" value="InterPro"/>
</dbReference>
<dbReference type="OrthoDB" id="3633556at2759"/>
<dbReference type="CDD" id="cd07035">
    <property type="entry name" value="TPP_PYR_POX_like"/>
    <property type="match status" value="1"/>
</dbReference>
<dbReference type="Pfam" id="PF02776">
    <property type="entry name" value="TPP_enzyme_N"/>
    <property type="match status" value="1"/>
</dbReference>
<protein>
    <recommendedName>
        <fullName evidence="13">2-hydroxyacyl-CoA lyase</fullName>
        <ecNumber evidence="11">4.1.2.63</ecNumber>
    </recommendedName>
    <alternativeName>
        <fullName evidence="14">2-hydroxyphytanoyl-CoA lyase</fullName>
    </alternativeName>
    <alternativeName>
        <fullName evidence="15">Oxalyl-CoA decarboxylase</fullName>
    </alternativeName>
</protein>
<evidence type="ECO:0000256" key="12">
    <source>
        <dbReference type="ARBA" id="ARBA00059692"/>
    </source>
</evidence>
<dbReference type="InterPro" id="IPR029035">
    <property type="entry name" value="DHS-like_NAD/FAD-binding_dom"/>
</dbReference>
<comment type="caution">
    <text evidence="20">The sequence shown here is derived from an EMBL/GenBank/DDBJ whole genome shotgun (WGS) entry which is preliminary data.</text>
</comment>
<evidence type="ECO:0000256" key="13">
    <source>
        <dbReference type="ARBA" id="ARBA00070390"/>
    </source>
</evidence>
<keyword evidence="21" id="KW-1185">Reference proteome</keyword>
<dbReference type="FunFam" id="3.40.50.970:FF:000046">
    <property type="entry name" value="2-hydroxyacyl-CoA lyase 1"/>
    <property type="match status" value="1"/>
</dbReference>
<sequence>MADSSDPNPPTTQNSQTILDGNQLIAKALARFGVDRMFGVVGIPVTSLANRAVSLGVRFIAFHNEQSAGYAASAYGFLTGRPGVLLTVSGPGCVHRLAGLSNAMANAWPMVMISGSCDQKDFGRGDFQELDQIAAVNTFSKFSAKAKSIKEIPDCVFQALAKAGSGRPGGCYLDFPSDVLHQTISESEAESLVAAAERFRESEKVVNVQSSQIEEAVSLLRHAERPLIVFGKGAAFARAEDELGKLVERTGIPFLPTPMGKGLLPDTHELAATAARSLAIGKCDVALVVGARLNWLLHFGEPPKWSKDVKFILVDVDKEEIELRKPHLGLVGDAKLVLEKINKEIKDDPFCLGKSHSWVEAISNKAKDNVVKMEAQLAKEVVPFNFLTPMKIIRDAISGLGSPAPILVSEGANTMDVGRAVLVQTEPRTRLDAGTWGTMGVGLGYCIAAAVASPDRLVVAVEGDSGFGFSAMEVETLVRYQFPVVVIVFNNGGVYGGDRRSPDEISGPYKDDPAPTSFVPTAGYHTLIEAFGGKGYLVGTPEELKSALSESFSARKPAVINLIIDPYAGAESGRLQHKN</sequence>
<evidence type="ECO:0000259" key="18">
    <source>
        <dbReference type="Pfam" id="PF02775"/>
    </source>
</evidence>
<dbReference type="PROSITE" id="PS00187">
    <property type="entry name" value="TPP_ENZYMES"/>
    <property type="match status" value="1"/>
</dbReference>
<evidence type="ECO:0000256" key="3">
    <source>
        <dbReference type="ARBA" id="ARBA00007812"/>
    </source>
</evidence>
<comment type="similarity">
    <text evidence="3 16">Belongs to the TPP enzyme family.</text>
</comment>
<keyword evidence="7 16" id="KW-0786">Thiamine pyrophosphate</keyword>
<dbReference type="InterPro" id="IPR012000">
    <property type="entry name" value="Thiamin_PyroP_enz_cen_dom"/>
</dbReference>
<evidence type="ECO:0000256" key="15">
    <source>
        <dbReference type="ARBA" id="ARBA00077766"/>
    </source>
</evidence>
<dbReference type="InterPro" id="IPR000399">
    <property type="entry name" value="TPP-bd_CS"/>
</dbReference>
<gene>
    <name evidence="20" type="ORF">Pyn_07712</name>
</gene>
<comment type="function">
    <text evidence="12">Catalyzes a carbon-carbon cleavage reaction; cleaves a 2-hydroxy-3-methylacyl-CoA into formyl-CoA and a 2-methyl-branched fatty aldehyde.</text>
</comment>
<dbReference type="EC" id="4.1.2.63" evidence="11"/>
<dbReference type="STRING" id="2094558.A0A314Z1B8"/>
<comment type="cofactor">
    <cofactor evidence="1">
        <name>Mg(2+)</name>
        <dbReference type="ChEBI" id="CHEBI:18420"/>
    </cofactor>
</comment>
<dbReference type="Pfam" id="PF02775">
    <property type="entry name" value="TPP_enzyme_C"/>
    <property type="match status" value="1"/>
</dbReference>
<proteinExistence type="inferred from homology"/>
<evidence type="ECO:0000256" key="9">
    <source>
        <dbReference type="ARBA" id="ARBA00044451"/>
    </source>
</evidence>
<dbReference type="SUPFAM" id="SSF52467">
    <property type="entry name" value="DHS-like NAD/FAD-binding domain"/>
    <property type="match status" value="1"/>
</dbReference>
<comment type="catalytic activity">
    <reaction evidence="10">
        <text>an (R)-2-hydroxy-long-chain-fatty acyl-CoA = a long-chain fatty aldehyde + formyl-CoA</text>
        <dbReference type="Rhea" id="RHEA:67444"/>
        <dbReference type="ChEBI" id="CHEBI:17176"/>
        <dbReference type="ChEBI" id="CHEBI:57376"/>
        <dbReference type="ChEBI" id="CHEBI:170012"/>
        <dbReference type="EC" id="4.1.2.63"/>
    </reaction>
    <physiologicalReaction direction="left-to-right" evidence="10">
        <dbReference type="Rhea" id="RHEA:67445"/>
    </physiologicalReaction>
</comment>
<evidence type="ECO:0000256" key="8">
    <source>
        <dbReference type="ARBA" id="ARBA00023239"/>
    </source>
</evidence>
<evidence type="ECO:0000259" key="17">
    <source>
        <dbReference type="Pfam" id="PF00205"/>
    </source>
</evidence>
<dbReference type="InterPro" id="IPR029061">
    <property type="entry name" value="THDP-binding"/>
</dbReference>
<dbReference type="EMBL" id="PJQY01000445">
    <property type="protein sequence ID" value="PQQ10938.1"/>
    <property type="molecule type" value="Genomic_DNA"/>
</dbReference>
<dbReference type="PANTHER" id="PTHR43710:SF2">
    <property type="entry name" value="2-HYDROXYACYL-COA LYASE 1"/>
    <property type="match status" value="1"/>
</dbReference>
<accession>A0A314Z1B8</accession>
<dbReference type="CDD" id="cd02004">
    <property type="entry name" value="TPP_BZL_OCoD_HPCL"/>
    <property type="match status" value="1"/>
</dbReference>
<feature type="domain" description="Thiamine pyrophosphate enzyme N-terminal TPP-binding" evidence="19">
    <location>
        <begin position="20"/>
        <end position="134"/>
    </location>
</feature>
<dbReference type="InterPro" id="IPR045025">
    <property type="entry name" value="HACL1-like"/>
</dbReference>
<keyword evidence="6" id="KW-0460">Magnesium</keyword>
<evidence type="ECO:0000256" key="6">
    <source>
        <dbReference type="ARBA" id="ARBA00022842"/>
    </source>
</evidence>
<reference evidence="20 21" key="1">
    <citation type="submission" date="2018-02" db="EMBL/GenBank/DDBJ databases">
        <title>Draft genome of wild Prunus yedoensis var. nudiflora.</title>
        <authorList>
            <person name="Baek S."/>
            <person name="Kim J.-H."/>
            <person name="Choi K."/>
            <person name="Kim G.-B."/>
            <person name="Cho A."/>
            <person name="Jang H."/>
            <person name="Shin C.-H."/>
            <person name="Yu H.-J."/>
            <person name="Mun J.-H."/>
        </authorList>
    </citation>
    <scope>NUCLEOTIDE SEQUENCE [LARGE SCALE GENOMIC DNA]</scope>
    <source>
        <strain evidence="21">cv. Jeju island</strain>
        <tissue evidence="20">Leaf</tissue>
    </source>
</reference>
<dbReference type="GO" id="GO:0005777">
    <property type="term" value="C:peroxisome"/>
    <property type="evidence" value="ECO:0007669"/>
    <property type="project" value="TreeGrafter"/>
</dbReference>
<dbReference type="NCBIfam" id="NF006721">
    <property type="entry name" value="PRK09259.1"/>
    <property type="match status" value="1"/>
</dbReference>
<evidence type="ECO:0000313" key="20">
    <source>
        <dbReference type="EMBL" id="PQQ10938.1"/>
    </source>
</evidence>
<evidence type="ECO:0000256" key="7">
    <source>
        <dbReference type="ARBA" id="ARBA00023052"/>
    </source>
</evidence>
<dbReference type="InterPro" id="IPR012001">
    <property type="entry name" value="Thiamin_PyroP_enz_TPP-bd_dom"/>
</dbReference>
<name>A0A314Z1B8_PRUYE</name>
<evidence type="ECO:0000313" key="21">
    <source>
        <dbReference type="Proteomes" id="UP000250321"/>
    </source>
</evidence>
<dbReference type="Gene3D" id="3.40.50.970">
    <property type="match status" value="2"/>
</dbReference>
<evidence type="ECO:0000256" key="5">
    <source>
        <dbReference type="ARBA" id="ARBA00022723"/>
    </source>
</evidence>
<organism evidence="20 21">
    <name type="scientific">Prunus yedoensis var. nudiflora</name>
    <dbReference type="NCBI Taxonomy" id="2094558"/>
    <lineage>
        <taxon>Eukaryota</taxon>
        <taxon>Viridiplantae</taxon>
        <taxon>Streptophyta</taxon>
        <taxon>Embryophyta</taxon>
        <taxon>Tracheophyta</taxon>
        <taxon>Spermatophyta</taxon>
        <taxon>Magnoliopsida</taxon>
        <taxon>eudicotyledons</taxon>
        <taxon>Gunneridae</taxon>
        <taxon>Pentapetalae</taxon>
        <taxon>rosids</taxon>
        <taxon>fabids</taxon>
        <taxon>Rosales</taxon>
        <taxon>Rosaceae</taxon>
        <taxon>Amygdaloideae</taxon>
        <taxon>Amygdaleae</taxon>
        <taxon>Prunus</taxon>
    </lineage>
</organism>
<keyword evidence="8 20" id="KW-0456">Lyase</keyword>
<dbReference type="Pfam" id="PF00205">
    <property type="entry name" value="TPP_enzyme_M"/>
    <property type="match status" value="1"/>
</dbReference>
<dbReference type="GO" id="GO:0106359">
    <property type="term" value="F:2-hydroxyacyl-CoA lyase activity"/>
    <property type="evidence" value="ECO:0007669"/>
    <property type="project" value="UniProtKB-EC"/>
</dbReference>
<evidence type="ECO:0000256" key="11">
    <source>
        <dbReference type="ARBA" id="ARBA00044518"/>
    </source>
</evidence>
<dbReference type="Proteomes" id="UP000250321">
    <property type="component" value="Unassembled WGS sequence"/>
</dbReference>
<dbReference type="PANTHER" id="PTHR43710">
    <property type="entry name" value="2-HYDROXYACYL-COA LYASE"/>
    <property type="match status" value="1"/>
</dbReference>
<evidence type="ECO:0000256" key="16">
    <source>
        <dbReference type="RuleBase" id="RU362132"/>
    </source>
</evidence>
<dbReference type="SUPFAM" id="SSF52518">
    <property type="entry name" value="Thiamin diphosphate-binding fold (THDP-binding)"/>
    <property type="match status" value="2"/>
</dbReference>
<evidence type="ECO:0000256" key="2">
    <source>
        <dbReference type="ARBA" id="ARBA00001964"/>
    </source>
</evidence>
<evidence type="ECO:0000256" key="4">
    <source>
        <dbReference type="ARBA" id="ARBA00011881"/>
    </source>
</evidence>
<comment type="catalytic activity">
    <reaction evidence="9">
        <text>a 2-hydroxy-3-methyl fatty acyl-CoA = a 2-methyl-branched fatty aldehyde + formyl-CoA</text>
        <dbReference type="Rhea" id="RHEA:25375"/>
        <dbReference type="ChEBI" id="CHEBI:49188"/>
        <dbReference type="ChEBI" id="CHEBI:57376"/>
        <dbReference type="ChEBI" id="CHEBI:58783"/>
        <dbReference type="EC" id="4.1.2.63"/>
    </reaction>
    <physiologicalReaction direction="left-to-right" evidence="9">
        <dbReference type="Rhea" id="RHEA:25376"/>
    </physiologicalReaction>
</comment>
<dbReference type="GO" id="GO:0030976">
    <property type="term" value="F:thiamine pyrophosphate binding"/>
    <property type="evidence" value="ECO:0007669"/>
    <property type="project" value="InterPro"/>
</dbReference>
<keyword evidence="5" id="KW-0479">Metal-binding</keyword>